<evidence type="ECO:0000256" key="2">
    <source>
        <dbReference type="SAM" id="SignalP"/>
    </source>
</evidence>
<dbReference type="PROSITE" id="PS51257">
    <property type="entry name" value="PROKAR_LIPOPROTEIN"/>
    <property type="match status" value="1"/>
</dbReference>
<evidence type="ECO:0000313" key="3">
    <source>
        <dbReference type="EMBL" id="KGF19051.1"/>
    </source>
</evidence>
<feature type="signal peptide" evidence="2">
    <location>
        <begin position="1"/>
        <end position="19"/>
    </location>
</feature>
<comment type="caution">
    <text evidence="3">The sequence shown here is derived from an EMBL/GenBank/DDBJ whole genome shotgun (WGS) entry which is preliminary data.</text>
</comment>
<dbReference type="RefSeq" id="WP_035119710.1">
    <property type="nucleotide sequence ID" value="NZ_JRNE01000008.1"/>
</dbReference>
<dbReference type="EMBL" id="JRNE01000008">
    <property type="protein sequence ID" value="KGF19051.1"/>
    <property type="molecule type" value="Genomic_DNA"/>
</dbReference>
<name>A0A095YAB8_9CORY</name>
<evidence type="ECO:0000313" key="4">
    <source>
        <dbReference type="Proteomes" id="UP000029548"/>
    </source>
</evidence>
<proteinExistence type="predicted"/>
<evidence type="ECO:0000256" key="1">
    <source>
        <dbReference type="SAM" id="MobiDB-lite"/>
    </source>
</evidence>
<feature type="compositionally biased region" description="Low complexity" evidence="1">
    <location>
        <begin position="50"/>
        <end position="67"/>
    </location>
</feature>
<feature type="compositionally biased region" description="Polar residues" evidence="1">
    <location>
        <begin position="30"/>
        <end position="45"/>
    </location>
</feature>
<dbReference type="Proteomes" id="UP000029548">
    <property type="component" value="Unassembled WGS sequence"/>
</dbReference>
<reference evidence="3 4" key="1">
    <citation type="submission" date="2014-07" db="EMBL/GenBank/DDBJ databases">
        <authorList>
            <person name="McCorrison J."/>
            <person name="Sanka R."/>
            <person name="Torralba M."/>
            <person name="Gillis M."/>
            <person name="Haft D.H."/>
            <person name="Methe B."/>
            <person name="Sutton G."/>
            <person name="Nelson K.E."/>
        </authorList>
    </citation>
    <scope>NUCLEOTIDE SEQUENCE [LARGE SCALE GENOMIC DNA]</scope>
    <source>
        <strain evidence="3 4">DNF00450</strain>
    </source>
</reference>
<gene>
    <name evidence="3" type="ORF">HMPREF1650_00780</name>
</gene>
<feature type="region of interest" description="Disordered" evidence="1">
    <location>
        <begin position="25"/>
        <end position="83"/>
    </location>
</feature>
<protein>
    <submittedName>
        <fullName evidence="3">Uncharacterized protein</fullName>
    </submittedName>
</protein>
<accession>A0A095YAB8</accession>
<keyword evidence="2" id="KW-0732">Signal</keyword>
<dbReference type="AlphaFoldDB" id="A0A095YAB8"/>
<organism evidence="3 4">
    <name type="scientific">Corynebacterium freneyi DNF00450</name>
    <dbReference type="NCBI Taxonomy" id="1287475"/>
    <lineage>
        <taxon>Bacteria</taxon>
        <taxon>Bacillati</taxon>
        <taxon>Actinomycetota</taxon>
        <taxon>Actinomycetes</taxon>
        <taxon>Mycobacteriales</taxon>
        <taxon>Corynebacteriaceae</taxon>
        <taxon>Corynebacterium</taxon>
    </lineage>
</organism>
<sequence>MAKKMFASSISLVACALLAACGQTDDGADQSPTTVSEATAPNPTSDAAEGSDGTTAGNTATSASETNETARESEAADDPANFGDLGVADAAMYTAQGSGSRAGTSFTTEDGTVACHITGVAAACVVVDNQSAWNESDRANDGLAGTGAPLNTVGWNPSLGADFGQGPKAWTQQGEFPIRDGATLENGAMMSVFVNSQTTVECGVRDNTVTCTDGHGDFTVSKDGLVIRT</sequence>
<feature type="chain" id="PRO_5038674919" evidence="2">
    <location>
        <begin position="20"/>
        <end position="229"/>
    </location>
</feature>